<dbReference type="GO" id="GO:0005829">
    <property type="term" value="C:cytosol"/>
    <property type="evidence" value="ECO:0007669"/>
    <property type="project" value="TreeGrafter"/>
</dbReference>
<dbReference type="SMART" id="SM00450">
    <property type="entry name" value="RHOD"/>
    <property type="match status" value="1"/>
</dbReference>
<gene>
    <name evidence="5" type="primary">moeZ</name>
    <name evidence="5" type="ORF">CGLY_09990</name>
</gene>
<sequence>MMTGPLTVPLIEPGAELTAEELSRYARHLTLDQVGMTGQRRLKNARVLVIGAGGLGSPALQHLAAAGVGTLGIVDDDVVEVTNLQRQVIHGVDSLGARKVDSAAATVARINPLVTVERHAVRLDADNVIELVRNYDIVLDGADNFATRYLVSDACTLTSTPCVWGSILRFEGRVSVFCSGPSHDGVTYRDLHPDLPPPGSVPSCAAGGVIGSLPGTIGSLMSTEAVKLITGCGEPLYGRLLLHDGLSMTFRELRITIDTDAPPVTAVEDMVQVCTTDSHPTVSPEDLDARMRAGAVLVDVRDAWERDVVSIPGAVPLQLSALEEIGAAALPTALRSRDIIFHCKSGARSARALDAVAPHFARREENVAHLEGGILAWVRQVQPGSPTY</sequence>
<dbReference type="Pfam" id="PF00899">
    <property type="entry name" value="ThiF"/>
    <property type="match status" value="1"/>
</dbReference>
<dbReference type="EC" id="2.7.7.-" evidence="5"/>
<reference evidence="5 6" key="1">
    <citation type="journal article" date="2015" name="Int. J. Syst. Evol. Microbiol.">
        <title>Revisiting Corynebacterium glyciniphilum (ex Kubota et al., 1972) sp. nov., nom. rev., isolated from putrefied banana.</title>
        <authorList>
            <person name="Al-Dilaimi A."/>
            <person name="Bednarz H."/>
            <person name="Lomker A."/>
            <person name="Niehaus K."/>
            <person name="Kalinowski J."/>
            <person name="Ruckert C."/>
        </authorList>
    </citation>
    <scope>NUCLEOTIDE SEQUENCE [LARGE SCALE GENOMIC DNA]</scope>
    <source>
        <strain evidence="5">AJ 3170</strain>
    </source>
</reference>
<dbReference type="GO" id="GO:0016779">
    <property type="term" value="F:nucleotidyltransferase activity"/>
    <property type="evidence" value="ECO:0007669"/>
    <property type="project" value="UniProtKB-KW"/>
</dbReference>
<dbReference type="InterPro" id="IPR035985">
    <property type="entry name" value="Ubiquitin-activating_enz"/>
</dbReference>
<dbReference type="GO" id="GO:0004792">
    <property type="term" value="F:thiosulfate-cyanide sulfurtransferase activity"/>
    <property type="evidence" value="ECO:0007669"/>
    <property type="project" value="TreeGrafter"/>
</dbReference>
<keyword evidence="3" id="KW-0067">ATP-binding</keyword>
<protein>
    <submittedName>
        <fullName evidence="5">Putative adenylyltransferase/sulfurtransferase MoeZ</fullName>
        <ecNumber evidence="5">2.7.7.-</ecNumber>
    </submittedName>
</protein>
<dbReference type="RefSeq" id="WP_038549165.1">
    <property type="nucleotide sequence ID" value="NZ_CP006842.1"/>
</dbReference>
<feature type="domain" description="Rhodanese" evidence="4">
    <location>
        <begin position="291"/>
        <end position="386"/>
    </location>
</feature>
<evidence type="ECO:0000259" key="4">
    <source>
        <dbReference type="PROSITE" id="PS50206"/>
    </source>
</evidence>
<dbReference type="EMBL" id="CP006842">
    <property type="protein sequence ID" value="AHW64443.1"/>
    <property type="molecule type" value="Genomic_DNA"/>
</dbReference>
<dbReference type="InterPro" id="IPR000594">
    <property type="entry name" value="ThiF_NAD_FAD-bd"/>
</dbReference>
<keyword evidence="2" id="KW-0547">Nucleotide-binding</keyword>
<accession>X5DMT7</accession>
<dbReference type="SUPFAM" id="SSF69572">
    <property type="entry name" value="Activating enzymes of the ubiquitin-like proteins"/>
    <property type="match status" value="1"/>
</dbReference>
<evidence type="ECO:0000313" key="5">
    <source>
        <dbReference type="EMBL" id="AHW64443.1"/>
    </source>
</evidence>
<dbReference type="GO" id="GO:0005524">
    <property type="term" value="F:ATP binding"/>
    <property type="evidence" value="ECO:0007669"/>
    <property type="project" value="UniProtKB-KW"/>
</dbReference>
<dbReference type="CDD" id="cd00757">
    <property type="entry name" value="ThiF_MoeB_HesA_family"/>
    <property type="match status" value="1"/>
</dbReference>
<dbReference type="InterPro" id="IPR045886">
    <property type="entry name" value="ThiF/MoeB/HesA"/>
</dbReference>
<dbReference type="Pfam" id="PF00581">
    <property type="entry name" value="Rhodanese"/>
    <property type="match status" value="1"/>
</dbReference>
<dbReference type="InterPro" id="IPR001763">
    <property type="entry name" value="Rhodanese-like_dom"/>
</dbReference>
<dbReference type="InterPro" id="IPR036873">
    <property type="entry name" value="Rhodanese-like_dom_sf"/>
</dbReference>
<dbReference type="AlphaFoldDB" id="X5DMT7"/>
<dbReference type="eggNOG" id="COG0476">
    <property type="taxonomic scope" value="Bacteria"/>
</dbReference>
<dbReference type="Gene3D" id="3.40.50.720">
    <property type="entry name" value="NAD(P)-binding Rossmann-like Domain"/>
    <property type="match status" value="1"/>
</dbReference>
<dbReference type="HOGENOM" id="CLU_013325_1_0_11"/>
<dbReference type="Gene3D" id="3.40.250.10">
    <property type="entry name" value="Rhodanese-like domain"/>
    <property type="match status" value="1"/>
</dbReference>
<proteinExistence type="predicted"/>
<dbReference type="PROSITE" id="PS50206">
    <property type="entry name" value="RHODANESE_3"/>
    <property type="match status" value="1"/>
</dbReference>
<dbReference type="STRING" id="1404245.CGLY_09990"/>
<dbReference type="GO" id="GO:0008146">
    <property type="term" value="F:sulfotransferase activity"/>
    <property type="evidence" value="ECO:0007669"/>
    <property type="project" value="TreeGrafter"/>
</dbReference>
<evidence type="ECO:0000313" key="6">
    <source>
        <dbReference type="Proteomes" id="UP000023703"/>
    </source>
</evidence>
<dbReference type="FunFam" id="3.40.50.720:FF:000033">
    <property type="entry name" value="Adenylyltransferase and sulfurtransferase MOCS3"/>
    <property type="match status" value="1"/>
</dbReference>
<keyword evidence="6" id="KW-1185">Reference proteome</keyword>
<dbReference type="NCBIfam" id="NF004281">
    <property type="entry name" value="PRK05690.1"/>
    <property type="match status" value="1"/>
</dbReference>
<dbReference type="KEGG" id="cgy:CGLY_09990"/>
<dbReference type="Proteomes" id="UP000023703">
    <property type="component" value="Chromosome"/>
</dbReference>
<dbReference type="GO" id="GO:0008641">
    <property type="term" value="F:ubiquitin-like modifier activating enzyme activity"/>
    <property type="evidence" value="ECO:0007669"/>
    <property type="project" value="InterPro"/>
</dbReference>
<evidence type="ECO:0000256" key="2">
    <source>
        <dbReference type="ARBA" id="ARBA00022741"/>
    </source>
</evidence>
<evidence type="ECO:0000256" key="3">
    <source>
        <dbReference type="ARBA" id="ARBA00022840"/>
    </source>
</evidence>
<dbReference type="PANTHER" id="PTHR10953">
    <property type="entry name" value="UBIQUITIN-ACTIVATING ENZYME E1"/>
    <property type="match status" value="1"/>
</dbReference>
<name>X5DMT7_9CORY</name>
<dbReference type="CDD" id="cd00158">
    <property type="entry name" value="RHOD"/>
    <property type="match status" value="1"/>
</dbReference>
<keyword evidence="1 5" id="KW-0808">Transferase</keyword>
<dbReference type="PANTHER" id="PTHR10953:SF102">
    <property type="entry name" value="ADENYLYLTRANSFERASE AND SULFURTRANSFERASE MOCS3"/>
    <property type="match status" value="1"/>
</dbReference>
<evidence type="ECO:0000256" key="1">
    <source>
        <dbReference type="ARBA" id="ARBA00022679"/>
    </source>
</evidence>
<keyword evidence="5" id="KW-0548">Nucleotidyltransferase</keyword>
<organism evidence="5 6">
    <name type="scientific">Corynebacterium glyciniphilum AJ 3170</name>
    <dbReference type="NCBI Taxonomy" id="1404245"/>
    <lineage>
        <taxon>Bacteria</taxon>
        <taxon>Bacillati</taxon>
        <taxon>Actinomycetota</taxon>
        <taxon>Actinomycetes</taxon>
        <taxon>Mycobacteriales</taxon>
        <taxon>Corynebacteriaceae</taxon>
        <taxon>Corynebacterium</taxon>
    </lineage>
</organism>